<dbReference type="Proteomes" id="UP000029499">
    <property type="component" value="Chromosome"/>
</dbReference>
<sequence length="150" mass="16951">MSSPSNCFECRWQPSRRLLVVYALAQAAAWLANGLMEAPLLVHLAAGMLCIAHGLHVLPRQVLLAHPQAVTGLRRDRSGWSVWTQADGWQAVQLRPDSMALPQVIILRFRRAGQRWVRSACVLPDSLDADTHRRLRLRLKFSRRRWAAAG</sequence>
<name>A0A089YK22_9PSED</name>
<evidence type="ECO:0000313" key="2">
    <source>
        <dbReference type="Proteomes" id="UP000029499"/>
    </source>
</evidence>
<keyword evidence="2" id="KW-1185">Reference proteome</keyword>
<dbReference type="HOGENOM" id="CLU_1736811_0_0_6"/>
<dbReference type="OrthoDB" id="7030636at2"/>
<organism evidence="1 2">
    <name type="scientific">Pseudomonas rhizosphaerae</name>
    <dbReference type="NCBI Taxonomy" id="216142"/>
    <lineage>
        <taxon>Bacteria</taxon>
        <taxon>Pseudomonadati</taxon>
        <taxon>Pseudomonadota</taxon>
        <taxon>Gammaproteobacteria</taxon>
        <taxon>Pseudomonadales</taxon>
        <taxon>Pseudomonadaceae</taxon>
        <taxon>Pseudomonas</taxon>
    </lineage>
</organism>
<dbReference type="Pfam" id="PF07254">
    <property type="entry name" value="Cpta_toxin"/>
    <property type="match status" value="1"/>
</dbReference>
<dbReference type="STRING" id="216142.LT40_04640"/>
<gene>
    <name evidence="1" type="ORF">LT40_04640</name>
</gene>
<reference evidence="1 2" key="1">
    <citation type="journal article" date="2015" name="J. Biotechnol.">
        <title>Complete genome sequence of Pseudomonas rhizosphaerae IH5T (=DSM 16299T), a phosphate-solubilizing rhizobacterium for bacterial biofertilizer.</title>
        <authorList>
            <person name="Kwak Y."/>
            <person name="Jung B.K."/>
            <person name="Shin J.H."/>
        </authorList>
    </citation>
    <scope>NUCLEOTIDE SEQUENCE [LARGE SCALE GENOMIC DNA]</scope>
    <source>
        <strain evidence="1">DSM 16299</strain>
    </source>
</reference>
<dbReference type="AlphaFoldDB" id="A0A089YK22"/>
<dbReference type="KEGG" id="prh:LT40_04640"/>
<dbReference type="RefSeq" id="WP_043187052.1">
    <property type="nucleotide sequence ID" value="NZ_CP009533.1"/>
</dbReference>
<evidence type="ECO:0000313" key="1">
    <source>
        <dbReference type="EMBL" id="AIS16738.1"/>
    </source>
</evidence>
<dbReference type="InterPro" id="IPR009883">
    <property type="entry name" value="YgfX"/>
</dbReference>
<dbReference type="EMBL" id="CP009533">
    <property type="protein sequence ID" value="AIS16738.1"/>
    <property type="molecule type" value="Genomic_DNA"/>
</dbReference>
<accession>A0A089YK22</accession>
<proteinExistence type="predicted"/>
<protein>
    <recommendedName>
        <fullName evidence="3">Toxin CptA</fullName>
    </recommendedName>
</protein>
<evidence type="ECO:0008006" key="3">
    <source>
        <dbReference type="Google" id="ProtNLM"/>
    </source>
</evidence>